<protein>
    <submittedName>
        <fullName evidence="3 4">Uncharacterized protein LOC110780189 isoform X1</fullName>
    </submittedName>
</protein>
<name>A0A9R0I0F0_SPIOL</name>
<dbReference type="GeneID" id="110780189"/>
<organism evidence="2 3">
    <name type="scientific">Spinacia oleracea</name>
    <name type="common">Spinach</name>
    <dbReference type="NCBI Taxonomy" id="3562"/>
    <lineage>
        <taxon>Eukaryota</taxon>
        <taxon>Viridiplantae</taxon>
        <taxon>Streptophyta</taxon>
        <taxon>Embryophyta</taxon>
        <taxon>Tracheophyta</taxon>
        <taxon>Spermatophyta</taxon>
        <taxon>Magnoliopsida</taxon>
        <taxon>eudicotyledons</taxon>
        <taxon>Gunneridae</taxon>
        <taxon>Pentapetalae</taxon>
        <taxon>Caryophyllales</taxon>
        <taxon>Chenopodiaceae</taxon>
        <taxon>Chenopodioideae</taxon>
        <taxon>Anserineae</taxon>
        <taxon>Spinacia</taxon>
    </lineage>
</organism>
<dbReference type="RefSeq" id="XP_021840314.1">
    <property type="nucleotide sequence ID" value="XM_021984622.1"/>
</dbReference>
<dbReference type="OrthoDB" id="1620396at2759"/>
<proteinExistence type="predicted"/>
<dbReference type="PANTHER" id="PTHR31871">
    <property type="entry name" value="OS02G0137100 PROTEIN"/>
    <property type="match status" value="1"/>
</dbReference>
<keyword evidence="2" id="KW-1185">Reference proteome</keyword>
<evidence type="ECO:0000256" key="1">
    <source>
        <dbReference type="SAM" id="MobiDB-lite"/>
    </source>
</evidence>
<evidence type="ECO:0000313" key="2">
    <source>
        <dbReference type="Proteomes" id="UP000813463"/>
    </source>
</evidence>
<dbReference type="KEGG" id="soe:110780189"/>
<evidence type="ECO:0000313" key="4">
    <source>
        <dbReference type="RefSeq" id="XP_021840314.1"/>
    </source>
</evidence>
<dbReference type="Pfam" id="PF09713">
    <property type="entry name" value="A_thal_3526"/>
    <property type="match status" value="1"/>
</dbReference>
<dbReference type="RefSeq" id="XP_021840307.1">
    <property type="nucleotide sequence ID" value="XM_021984615.1"/>
</dbReference>
<evidence type="ECO:0000313" key="3">
    <source>
        <dbReference type="RefSeq" id="XP_021840307.1"/>
    </source>
</evidence>
<dbReference type="PANTHER" id="PTHR31871:SF9">
    <property type="entry name" value="HELICASE WITH ZINC FINGER PROTEIN"/>
    <property type="match status" value="1"/>
</dbReference>
<feature type="region of interest" description="Disordered" evidence="1">
    <location>
        <begin position="23"/>
        <end position="44"/>
    </location>
</feature>
<reference evidence="3 4" key="2">
    <citation type="submission" date="2025-04" db="UniProtKB">
        <authorList>
            <consortium name="RefSeq"/>
        </authorList>
    </citation>
    <scope>IDENTIFICATION</scope>
</reference>
<dbReference type="InterPro" id="IPR006476">
    <property type="entry name" value="CHP01589_pln"/>
</dbReference>
<dbReference type="AlphaFoldDB" id="A0A9R0I0F0"/>
<dbReference type="NCBIfam" id="TIGR01589">
    <property type="entry name" value="A_thal_3526"/>
    <property type="match status" value="1"/>
</dbReference>
<sequence>MLDRVRNETNGGGLYPVKQRKMSFQKLPKKEEEQSTELLHGRASKAQRVSASSPSINGRRKVSHADIELVQKLIERCLVLYMTKDEAVSTLVTRGQLEPHFITLVWQRLEEENPEFFSAYNVQLVLKKQITLFNQLLEQQYHLMSREYRSVTPPSFNNSLSHMPVKSSFGYPSQQPYLPSRGASNMEPLCYGSRYHVVDGIPAAGNFYSNPPNIRYAACDNHEMDIDPYDQFLFEPDEIQSCIQPMAFGATFPFNTCKIEGFQPAVDGGSGSSSDNLVSHCNLTNNLEELAALQSYQSALFPMPDIVNIMGESPEECDIVNYFIADAPCLEPKFGIGTEKS</sequence>
<dbReference type="Proteomes" id="UP000813463">
    <property type="component" value="Chromosome 3"/>
</dbReference>
<accession>A0A9R0I0F0</accession>
<gene>
    <name evidence="3 4" type="primary">LOC110780189</name>
</gene>
<reference evidence="2" key="1">
    <citation type="journal article" date="2021" name="Nat. Commun.">
        <title>Genomic analyses provide insights into spinach domestication and the genetic basis of agronomic traits.</title>
        <authorList>
            <person name="Cai X."/>
            <person name="Sun X."/>
            <person name="Xu C."/>
            <person name="Sun H."/>
            <person name="Wang X."/>
            <person name="Ge C."/>
            <person name="Zhang Z."/>
            <person name="Wang Q."/>
            <person name="Fei Z."/>
            <person name="Jiao C."/>
            <person name="Wang Q."/>
        </authorList>
    </citation>
    <scope>NUCLEOTIDE SEQUENCE [LARGE SCALE GENOMIC DNA]</scope>
    <source>
        <strain evidence="2">cv. Varoflay</strain>
    </source>
</reference>